<dbReference type="Gene3D" id="3.20.20.120">
    <property type="entry name" value="Enolase-like C-terminal domain"/>
    <property type="match status" value="1"/>
</dbReference>
<dbReference type="SUPFAM" id="SSF54826">
    <property type="entry name" value="Enolase N-terminal domain-like"/>
    <property type="match status" value="1"/>
</dbReference>
<organism evidence="3 4">
    <name type="scientific">Paracidobacterium acidisoli</name>
    <dbReference type="NCBI Taxonomy" id="2303751"/>
    <lineage>
        <taxon>Bacteria</taxon>
        <taxon>Pseudomonadati</taxon>
        <taxon>Acidobacteriota</taxon>
        <taxon>Terriglobia</taxon>
        <taxon>Terriglobales</taxon>
        <taxon>Acidobacteriaceae</taxon>
        <taxon>Paracidobacterium</taxon>
    </lineage>
</organism>
<dbReference type="CDD" id="cd03316">
    <property type="entry name" value="MR_like"/>
    <property type="match status" value="1"/>
</dbReference>
<dbReference type="SUPFAM" id="SSF51604">
    <property type="entry name" value="Enolase C-terminal domain-like"/>
    <property type="match status" value="1"/>
</dbReference>
<dbReference type="Pfam" id="PF02746">
    <property type="entry name" value="MR_MLE_N"/>
    <property type="match status" value="1"/>
</dbReference>
<dbReference type="Pfam" id="PF13378">
    <property type="entry name" value="MR_MLE_C"/>
    <property type="match status" value="1"/>
</dbReference>
<dbReference type="InterPro" id="IPR029017">
    <property type="entry name" value="Enolase-like_N"/>
</dbReference>
<protein>
    <submittedName>
        <fullName evidence="3">Mandelate racemase/muconate lactonizing enzyme family protein</fullName>
    </submittedName>
</protein>
<keyword evidence="4" id="KW-1185">Reference proteome</keyword>
<dbReference type="InterPro" id="IPR018110">
    <property type="entry name" value="Mandel_Rmase/mucon_lact_enz_CS"/>
</dbReference>
<proteinExistence type="predicted"/>
<feature type="domain" description="Mandelate racemase/muconate lactonizing enzyme C-terminal" evidence="2">
    <location>
        <begin position="169"/>
        <end position="287"/>
    </location>
</feature>
<dbReference type="InterPro" id="IPR029065">
    <property type="entry name" value="Enolase_C-like"/>
</dbReference>
<dbReference type="PROSITE" id="PS51318">
    <property type="entry name" value="TAT"/>
    <property type="match status" value="1"/>
</dbReference>
<dbReference type="EMBL" id="QVQT01000005">
    <property type="protein sequence ID" value="RFU15961.1"/>
    <property type="molecule type" value="Genomic_DNA"/>
</dbReference>
<dbReference type="SFLD" id="SFLDG00179">
    <property type="entry name" value="mandelate_racemase"/>
    <property type="match status" value="1"/>
</dbReference>
<sequence length="420" mass="46448">MISDRRAFLKMVAAGSVAFAEPCRLAAAALRNKVRITDVKCMIVRGTWDWNLVKVETDSGLYGIGEAYWGPGIKDLILRELKPAIIGEDPLNVDKLYTWMLMRSAGAGAIGGQTVSAASGVEIALWDLAGKILGTPVCNLLGGRFRDRVRFYRTLQLPHGNIADPVAWRDQVAEARAEKWGWTAFKFQGNGIPPALDPQFKEPGHDRFTRNLTAKDIREIVTAMDTVRDSLGPDIPFAIDFHWAYDLHDAIALGKALEHLNLMWMEDPLPPENPEPMAILARSTSTPICTGENLYGFQGFRRLIEAQACAGVHIDIPKSGGLLESKRISDFADAYYIFTAAHNPASPVGTTASAHAAAAMRGFRIHELANWIDWWPDLVMRDGPFWQDGYFTIQDKPGLGIEINPDVAKAHLMPGETWWG</sequence>
<evidence type="ECO:0000313" key="3">
    <source>
        <dbReference type="EMBL" id="RFU15961.1"/>
    </source>
</evidence>
<dbReference type="InterPro" id="IPR034593">
    <property type="entry name" value="DgoD-like"/>
</dbReference>
<evidence type="ECO:0000313" key="4">
    <source>
        <dbReference type="Proteomes" id="UP000264702"/>
    </source>
</evidence>
<keyword evidence="1" id="KW-0456">Lyase</keyword>
<dbReference type="InterPro" id="IPR013342">
    <property type="entry name" value="Mandelate_racemase_C"/>
</dbReference>
<dbReference type="PROSITE" id="PS00909">
    <property type="entry name" value="MR_MLE_2"/>
    <property type="match status" value="1"/>
</dbReference>
<dbReference type="InterPro" id="IPR013341">
    <property type="entry name" value="Mandelate_racemase_N_dom"/>
</dbReference>
<name>A0A372IMJ6_9BACT</name>
<dbReference type="SFLD" id="SFLDS00001">
    <property type="entry name" value="Enolase"/>
    <property type="match status" value="1"/>
</dbReference>
<dbReference type="Gene3D" id="3.30.390.10">
    <property type="entry name" value="Enolase-like, N-terminal domain"/>
    <property type="match status" value="1"/>
</dbReference>
<dbReference type="RefSeq" id="WP_117301943.1">
    <property type="nucleotide sequence ID" value="NZ_QVQT02000005.1"/>
</dbReference>
<dbReference type="GO" id="GO:0016829">
    <property type="term" value="F:lyase activity"/>
    <property type="evidence" value="ECO:0007669"/>
    <property type="project" value="UniProtKB-KW"/>
</dbReference>
<dbReference type="Proteomes" id="UP000264702">
    <property type="component" value="Unassembled WGS sequence"/>
</dbReference>
<dbReference type="PROSITE" id="PS00908">
    <property type="entry name" value="MR_MLE_1"/>
    <property type="match status" value="1"/>
</dbReference>
<dbReference type="PANTHER" id="PTHR48080">
    <property type="entry name" value="D-GALACTONATE DEHYDRATASE-RELATED"/>
    <property type="match status" value="1"/>
</dbReference>
<gene>
    <name evidence="3" type="ORF">D0Y96_15440</name>
</gene>
<dbReference type="AlphaFoldDB" id="A0A372IMJ6"/>
<dbReference type="InterPro" id="IPR036849">
    <property type="entry name" value="Enolase-like_C_sf"/>
</dbReference>
<dbReference type="SMART" id="SM00922">
    <property type="entry name" value="MR_MLE"/>
    <property type="match status" value="1"/>
</dbReference>
<dbReference type="OrthoDB" id="9775391at2"/>
<accession>A0A372IMJ6</accession>
<evidence type="ECO:0000256" key="1">
    <source>
        <dbReference type="ARBA" id="ARBA00023239"/>
    </source>
</evidence>
<evidence type="ECO:0000259" key="2">
    <source>
        <dbReference type="SMART" id="SM00922"/>
    </source>
</evidence>
<dbReference type="GO" id="GO:0009063">
    <property type="term" value="P:amino acid catabolic process"/>
    <property type="evidence" value="ECO:0007669"/>
    <property type="project" value="InterPro"/>
</dbReference>
<dbReference type="PANTHER" id="PTHR48080:SF2">
    <property type="entry name" value="D-GALACTONATE DEHYDRATASE"/>
    <property type="match status" value="1"/>
</dbReference>
<dbReference type="InterPro" id="IPR006311">
    <property type="entry name" value="TAT_signal"/>
</dbReference>
<comment type="caution">
    <text evidence="3">The sequence shown here is derived from an EMBL/GenBank/DDBJ whole genome shotgun (WGS) entry which is preliminary data.</text>
</comment>
<reference evidence="3 4" key="1">
    <citation type="submission" date="2018-08" db="EMBL/GenBank/DDBJ databases">
        <title>Acidipila sp. 4G-K13, an acidobacterium isolated from forest soil.</title>
        <authorList>
            <person name="Gao Z.-H."/>
            <person name="Qiu L.-H."/>
        </authorList>
    </citation>
    <scope>NUCLEOTIDE SEQUENCE [LARGE SCALE GENOMIC DNA]</scope>
    <source>
        <strain evidence="3 4">4G-K13</strain>
    </source>
</reference>